<gene>
    <name evidence="1" type="ORF">HFQ381_LOCUS34504</name>
</gene>
<evidence type="ECO:0000313" key="1">
    <source>
        <dbReference type="EMBL" id="CAF4625280.1"/>
    </source>
</evidence>
<name>A0A821DQG8_9BILA</name>
<dbReference type="AlphaFoldDB" id="A0A821DQG8"/>
<proteinExistence type="predicted"/>
<dbReference type="EMBL" id="CAJOBO010016572">
    <property type="protein sequence ID" value="CAF4625280.1"/>
    <property type="molecule type" value="Genomic_DNA"/>
</dbReference>
<sequence length="33" mass="3541">MVSTTNRMISTTTSIATSTVPGNTIAFQRLINI</sequence>
<feature type="non-terminal residue" evidence="1">
    <location>
        <position position="33"/>
    </location>
</feature>
<reference evidence="1" key="1">
    <citation type="submission" date="2021-02" db="EMBL/GenBank/DDBJ databases">
        <authorList>
            <person name="Nowell W R."/>
        </authorList>
    </citation>
    <scope>NUCLEOTIDE SEQUENCE</scope>
</reference>
<comment type="caution">
    <text evidence="1">The sequence shown here is derived from an EMBL/GenBank/DDBJ whole genome shotgun (WGS) entry which is preliminary data.</text>
</comment>
<accession>A0A821DQG8</accession>
<organism evidence="1 2">
    <name type="scientific">Rotaria socialis</name>
    <dbReference type="NCBI Taxonomy" id="392032"/>
    <lineage>
        <taxon>Eukaryota</taxon>
        <taxon>Metazoa</taxon>
        <taxon>Spiralia</taxon>
        <taxon>Gnathifera</taxon>
        <taxon>Rotifera</taxon>
        <taxon>Eurotatoria</taxon>
        <taxon>Bdelloidea</taxon>
        <taxon>Philodinida</taxon>
        <taxon>Philodinidae</taxon>
        <taxon>Rotaria</taxon>
    </lineage>
</organism>
<evidence type="ECO:0000313" key="2">
    <source>
        <dbReference type="Proteomes" id="UP000663851"/>
    </source>
</evidence>
<protein>
    <submittedName>
        <fullName evidence="1">Uncharacterized protein</fullName>
    </submittedName>
</protein>
<dbReference type="Proteomes" id="UP000663851">
    <property type="component" value="Unassembled WGS sequence"/>
</dbReference>